<feature type="domain" description="3-hydroxyacyl-CoA dehydrogenase C-terminal" evidence="3">
    <location>
        <begin position="185"/>
        <end position="249"/>
    </location>
</feature>
<dbReference type="SUPFAM" id="SSF48179">
    <property type="entry name" value="6-phosphogluconate dehydrogenase C-terminal domain-like"/>
    <property type="match status" value="1"/>
</dbReference>
<dbReference type="Gene3D" id="3.40.50.720">
    <property type="entry name" value="NAD(P)-binding Rossmann-like Domain"/>
    <property type="match status" value="1"/>
</dbReference>
<dbReference type="AlphaFoldDB" id="A0A918XR16"/>
<evidence type="ECO:0000259" key="4">
    <source>
        <dbReference type="Pfam" id="PF02737"/>
    </source>
</evidence>
<dbReference type="NCBIfam" id="NF004783">
    <property type="entry name" value="PRK06129.1"/>
    <property type="match status" value="1"/>
</dbReference>
<evidence type="ECO:0000256" key="2">
    <source>
        <dbReference type="ARBA" id="ARBA00023002"/>
    </source>
</evidence>
<gene>
    <name evidence="5" type="ORF">GCM10017083_20360</name>
</gene>
<dbReference type="PANTHER" id="PTHR48075">
    <property type="entry name" value="3-HYDROXYACYL-COA DEHYDROGENASE FAMILY PROTEIN"/>
    <property type="match status" value="1"/>
</dbReference>
<proteinExistence type="inferred from homology"/>
<dbReference type="GO" id="GO:0006631">
    <property type="term" value="P:fatty acid metabolic process"/>
    <property type="evidence" value="ECO:0007669"/>
    <property type="project" value="InterPro"/>
</dbReference>
<dbReference type="EMBL" id="BMZS01000004">
    <property type="protein sequence ID" value="GHD48831.1"/>
    <property type="molecule type" value="Genomic_DNA"/>
</dbReference>
<dbReference type="Gene3D" id="1.10.1040.10">
    <property type="entry name" value="N-(1-d-carboxylethyl)-l-norvaline Dehydrogenase, domain 2"/>
    <property type="match status" value="1"/>
</dbReference>
<dbReference type="RefSeq" id="WP_189989002.1">
    <property type="nucleotide sequence ID" value="NZ_BMZS01000004.1"/>
</dbReference>
<name>A0A918XR16_9PROT</name>
<evidence type="ECO:0000313" key="6">
    <source>
        <dbReference type="Proteomes" id="UP000630353"/>
    </source>
</evidence>
<dbReference type="SUPFAM" id="SSF51735">
    <property type="entry name" value="NAD(P)-binding Rossmann-fold domains"/>
    <property type="match status" value="1"/>
</dbReference>
<organism evidence="5 6">
    <name type="scientific">Thalassobaculum fulvum</name>
    <dbReference type="NCBI Taxonomy" id="1633335"/>
    <lineage>
        <taxon>Bacteria</taxon>
        <taxon>Pseudomonadati</taxon>
        <taxon>Pseudomonadota</taxon>
        <taxon>Alphaproteobacteria</taxon>
        <taxon>Rhodospirillales</taxon>
        <taxon>Thalassobaculaceae</taxon>
        <taxon>Thalassobaculum</taxon>
    </lineage>
</organism>
<evidence type="ECO:0000313" key="5">
    <source>
        <dbReference type="EMBL" id="GHD48831.1"/>
    </source>
</evidence>
<dbReference type="InterPro" id="IPR008927">
    <property type="entry name" value="6-PGluconate_DH-like_C_sf"/>
</dbReference>
<dbReference type="InterPro" id="IPR006176">
    <property type="entry name" value="3-OHacyl-CoA_DH_NAD-bd"/>
</dbReference>
<dbReference type="PROSITE" id="PS00067">
    <property type="entry name" value="3HCDH"/>
    <property type="match status" value="1"/>
</dbReference>
<evidence type="ECO:0000256" key="1">
    <source>
        <dbReference type="ARBA" id="ARBA00009463"/>
    </source>
</evidence>
<reference evidence="5" key="2">
    <citation type="submission" date="2020-09" db="EMBL/GenBank/DDBJ databases">
        <authorList>
            <person name="Sun Q."/>
            <person name="Kim S."/>
        </authorList>
    </citation>
    <scope>NUCLEOTIDE SEQUENCE</scope>
    <source>
        <strain evidence="5">KCTC 42651</strain>
    </source>
</reference>
<dbReference type="GO" id="GO:0050104">
    <property type="term" value="F:L-gulonate 3-dehydrogenase activity"/>
    <property type="evidence" value="ECO:0007669"/>
    <property type="project" value="TreeGrafter"/>
</dbReference>
<dbReference type="InterPro" id="IPR036291">
    <property type="entry name" value="NAD(P)-bd_dom_sf"/>
</dbReference>
<dbReference type="InterPro" id="IPR006108">
    <property type="entry name" value="3HC_DH_C"/>
</dbReference>
<evidence type="ECO:0000259" key="3">
    <source>
        <dbReference type="Pfam" id="PF00725"/>
    </source>
</evidence>
<comment type="caution">
    <text evidence="5">The sequence shown here is derived from an EMBL/GenBank/DDBJ whole genome shotgun (WGS) entry which is preliminary data.</text>
</comment>
<dbReference type="Proteomes" id="UP000630353">
    <property type="component" value="Unassembled WGS sequence"/>
</dbReference>
<dbReference type="Pfam" id="PF02737">
    <property type="entry name" value="3HCDH_N"/>
    <property type="match status" value="1"/>
</dbReference>
<feature type="domain" description="3-hydroxyacyl-CoA dehydrogenase NAD binding" evidence="4">
    <location>
        <begin position="5"/>
        <end position="180"/>
    </location>
</feature>
<dbReference type="InterPro" id="IPR006180">
    <property type="entry name" value="3-OHacyl-CoA_DH_CS"/>
</dbReference>
<reference evidence="5" key="1">
    <citation type="journal article" date="2014" name="Int. J. Syst. Evol. Microbiol.">
        <title>Complete genome sequence of Corynebacterium casei LMG S-19264T (=DSM 44701T), isolated from a smear-ripened cheese.</title>
        <authorList>
            <consortium name="US DOE Joint Genome Institute (JGI-PGF)"/>
            <person name="Walter F."/>
            <person name="Albersmeier A."/>
            <person name="Kalinowski J."/>
            <person name="Ruckert C."/>
        </authorList>
    </citation>
    <scope>NUCLEOTIDE SEQUENCE</scope>
    <source>
        <strain evidence="5">KCTC 42651</strain>
    </source>
</reference>
<dbReference type="PANTHER" id="PTHR48075:SF1">
    <property type="entry name" value="LAMBDA-CRYSTALLIN HOMOLOG"/>
    <property type="match status" value="1"/>
</dbReference>
<keyword evidence="2" id="KW-0560">Oxidoreductase</keyword>
<comment type="similarity">
    <text evidence="1">Belongs to the 3-hydroxyacyl-CoA dehydrogenase family.</text>
</comment>
<accession>A0A918XR16</accession>
<dbReference type="Pfam" id="PF00725">
    <property type="entry name" value="3HCDH"/>
    <property type="match status" value="1"/>
</dbReference>
<dbReference type="InterPro" id="IPR013328">
    <property type="entry name" value="6PGD_dom2"/>
</dbReference>
<dbReference type="GO" id="GO:0070403">
    <property type="term" value="F:NAD+ binding"/>
    <property type="evidence" value="ECO:0007669"/>
    <property type="project" value="InterPro"/>
</dbReference>
<protein>
    <submittedName>
        <fullName evidence="5">3-hydroxyacyl-CoA dehydrogenase</fullName>
    </submittedName>
</protein>
<keyword evidence="6" id="KW-1185">Reference proteome</keyword>
<sequence length="314" mass="33862">MPETFAVAGAGLIGRAWAIVFARAGHRVRLWDGVPAALDAALPLLRANLDDLEAQGLIASAAEVVGRVETVASLGDALDGAAWMQECIAEQVEPKAALFAEADRLAGPTAILASSSSAIAASRFTEELPGRLRCLVAHPVNPPYLVPLVELCPSPWTDKAVVAKARTVMEAVGMVPVSVNREVEGFVLNRLQGALLAEAFKLVADGTISADDLDKTVKDGLGLRWSFMGPFETIDLNAPGGVADYCARYGPFYERLQAEQAPVLAWDADLVTRIEAERRKHLTADRLGERQVWRDRRLMALLRHKKDATDEYGG</sequence>